<dbReference type="AlphaFoldDB" id="A0A1J4T5K3"/>
<comment type="caution">
    <text evidence="1">The sequence shown here is derived from an EMBL/GenBank/DDBJ whole genome shotgun (WGS) entry which is preliminary data.</text>
</comment>
<evidence type="ECO:0000313" key="2">
    <source>
        <dbReference type="Proteomes" id="UP000183192"/>
    </source>
</evidence>
<dbReference type="STRING" id="1805146.AUJ27_03620"/>
<dbReference type="Proteomes" id="UP000183192">
    <property type="component" value="Unassembled WGS sequence"/>
</dbReference>
<dbReference type="EMBL" id="MNUU01000070">
    <property type="protein sequence ID" value="OIO06760.1"/>
    <property type="molecule type" value="Genomic_DNA"/>
</dbReference>
<sequence length="83" mass="9652">MINLSGLVQINSYTGILENIDCIFPYHYQGKLNISYGITERNPDKLFPIKVIFKDNGTEEISEIDWNKNFVVVRQKIPMVYLV</sequence>
<name>A0A1J4T5K3_9BACT</name>
<reference evidence="1 2" key="1">
    <citation type="journal article" date="2016" name="Environ. Microbiol.">
        <title>Genomic resolution of a cold subsurface aquifer community provides metabolic insights for novel microbes adapted to high CO concentrations.</title>
        <authorList>
            <person name="Probst A.J."/>
            <person name="Castelle C.J."/>
            <person name="Singh A."/>
            <person name="Brown C.T."/>
            <person name="Anantharaman K."/>
            <person name="Sharon I."/>
            <person name="Hug L.A."/>
            <person name="Burstein D."/>
            <person name="Emerson J.B."/>
            <person name="Thomas B.C."/>
            <person name="Banfield J.F."/>
        </authorList>
    </citation>
    <scope>NUCLEOTIDE SEQUENCE [LARGE SCALE GENOMIC DNA]</scope>
    <source>
        <strain evidence="1">CG1_02_37_44</strain>
    </source>
</reference>
<evidence type="ECO:0000313" key="1">
    <source>
        <dbReference type="EMBL" id="OIO06760.1"/>
    </source>
</evidence>
<organism evidence="1 2">
    <name type="scientific">Candidatus Falkowbacteria bacterium CG1_02_37_44</name>
    <dbReference type="NCBI Taxonomy" id="1805146"/>
    <lineage>
        <taxon>Bacteria</taxon>
        <taxon>Candidatus Falkowiibacteriota</taxon>
    </lineage>
</organism>
<protein>
    <submittedName>
        <fullName evidence="1">Uncharacterized protein</fullName>
    </submittedName>
</protein>
<accession>A0A1J4T5K3</accession>
<proteinExistence type="predicted"/>
<gene>
    <name evidence="1" type="ORF">AUJ27_03620</name>
</gene>